<evidence type="ECO:0000256" key="1">
    <source>
        <dbReference type="SAM" id="Coils"/>
    </source>
</evidence>
<sequence length="212" mass="23656">MKKVILALVALAVVALAYITIQSVLAPVNFDKKQAKIEVELQKQLKKIASLEEAYKSVYDKYANKEELIDFVQNGRVFYIRAEGDYTSAMRDQGLTEEDAARRGLIRRDTVWVAAKDTLLNDGTDLAKLFIIPNNPDSSIQVVASSIEQEVGEAKIQMPVFQASASYESYLNPLKNERRVREKVEAAKAKTNAFPGLRVGSLTEAKTNGNWE</sequence>
<reference evidence="3" key="1">
    <citation type="submission" date="2016-01" db="EMBL/GenBank/DDBJ databases">
        <authorList>
            <person name="Mitreva M."/>
            <person name="Pepin K.H."/>
            <person name="Mihindukulasuriya K.A."/>
            <person name="Fulton R."/>
            <person name="Fronick C."/>
            <person name="O'Laughlin M."/>
            <person name="Miner T."/>
            <person name="Herter B."/>
            <person name="Rosa B.A."/>
            <person name="Cordes M."/>
            <person name="Tomlinson C."/>
            <person name="Wollam A."/>
            <person name="Palsikar V.B."/>
            <person name="Mardis E.R."/>
            <person name="Wilson R.K."/>
        </authorList>
    </citation>
    <scope>NUCLEOTIDE SEQUENCE [LARGE SCALE GENOMIC DNA]</scope>
    <source>
        <strain evidence="3">KA00683</strain>
    </source>
</reference>
<comment type="caution">
    <text evidence="2">The sequence shown here is derived from an EMBL/GenBank/DDBJ whole genome shotgun (WGS) entry which is preliminary data.</text>
</comment>
<dbReference type="STRING" id="322095.HMPREF3185_01934"/>
<dbReference type="AlphaFoldDB" id="A0A134B0V9"/>
<proteinExistence type="predicted"/>
<accession>A0A134B0V9</accession>
<evidence type="ECO:0000313" key="3">
    <source>
        <dbReference type="Proteomes" id="UP000070224"/>
    </source>
</evidence>
<keyword evidence="1" id="KW-0175">Coiled coil</keyword>
<gene>
    <name evidence="2" type="ORF">HMPREF3185_01934</name>
</gene>
<keyword evidence="3" id="KW-1185">Reference proteome</keyword>
<dbReference type="EMBL" id="LSDK01000135">
    <property type="protein sequence ID" value="KXB73578.1"/>
    <property type="molecule type" value="Genomic_DNA"/>
</dbReference>
<protein>
    <submittedName>
        <fullName evidence="2">Uncharacterized protein</fullName>
    </submittedName>
</protein>
<feature type="coiled-coil region" evidence="1">
    <location>
        <begin position="34"/>
        <end position="68"/>
    </location>
</feature>
<dbReference type="OrthoDB" id="1466422at2"/>
<name>A0A134B0V9_9PORP</name>
<organism evidence="2 3">
    <name type="scientific">Porphyromonas somerae</name>
    <dbReference type="NCBI Taxonomy" id="322095"/>
    <lineage>
        <taxon>Bacteria</taxon>
        <taxon>Pseudomonadati</taxon>
        <taxon>Bacteroidota</taxon>
        <taxon>Bacteroidia</taxon>
        <taxon>Bacteroidales</taxon>
        <taxon>Porphyromonadaceae</taxon>
        <taxon>Porphyromonas</taxon>
    </lineage>
</organism>
<dbReference type="PATRIC" id="fig|322095.3.peg.1909"/>
<dbReference type="Proteomes" id="UP000070224">
    <property type="component" value="Unassembled WGS sequence"/>
</dbReference>
<dbReference type="RefSeq" id="WP_060935995.1">
    <property type="nucleotide sequence ID" value="NZ_KQ960465.1"/>
</dbReference>
<evidence type="ECO:0000313" key="2">
    <source>
        <dbReference type="EMBL" id="KXB73578.1"/>
    </source>
</evidence>